<gene>
    <name evidence="2" type="ORF">Bca52824_012521</name>
</gene>
<keyword evidence="3" id="KW-1185">Reference proteome</keyword>
<feature type="region of interest" description="Disordered" evidence="1">
    <location>
        <begin position="17"/>
        <end position="38"/>
    </location>
</feature>
<dbReference type="EMBL" id="JAAMPC010000003">
    <property type="protein sequence ID" value="KAG2319308.1"/>
    <property type="molecule type" value="Genomic_DNA"/>
</dbReference>
<dbReference type="Proteomes" id="UP000886595">
    <property type="component" value="Unassembled WGS sequence"/>
</dbReference>
<name>A0A8X7VW89_BRACI</name>
<feature type="compositionally biased region" description="Polar residues" evidence="1">
    <location>
        <begin position="23"/>
        <end position="32"/>
    </location>
</feature>
<accession>A0A8X7VW89</accession>
<reference evidence="2 3" key="1">
    <citation type="submission" date="2020-02" db="EMBL/GenBank/DDBJ databases">
        <authorList>
            <person name="Ma Q."/>
            <person name="Huang Y."/>
            <person name="Song X."/>
            <person name="Pei D."/>
        </authorList>
    </citation>
    <scope>NUCLEOTIDE SEQUENCE [LARGE SCALE GENOMIC DNA]</scope>
    <source>
        <strain evidence="2">Sxm20200214</strain>
        <tissue evidence="2">Leaf</tissue>
    </source>
</reference>
<evidence type="ECO:0000313" key="2">
    <source>
        <dbReference type="EMBL" id="KAG2319308.1"/>
    </source>
</evidence>
<dbReference type="AlphaFoldDB" id="A0A8X7VW89"/>
<comment type="caution">
    <text evidence="2">The sequence shown here is derived from an EMBL/GenBank/DDBJ whole genome shotgun (WGS) entry which is preliminary data.</text>
</comment>
<evidence type="ECO:0000313" key="3">
    <source>
        <dbReference type="Proteomes" id="UP000886595"/>
    </source>
</evidence>
<sequence length="176" mass="18607">MIGPVAVMKSTAAGGLKHALKNPTGSKSSGSSWRMMMSNEGEDPYASIQTGQDDLFQDFGLSSGVNLQPQQGQVCNNNIGAQFDSFSGYLPQVCSFTGGNNGLPSFGGVVYSSSIRSSQLDLGPHQVCSFIGRNNNLVPCGDKEQVQVCCVVVEINSSSSVGGVKEELEEECSRKR</sequence>
<evidence type="ECO:0000256" key="1">
    <source>
        <dbReference type="SAM" id="MobiDB-lite"/>
    </source>
</evidence>
<organism evidence="2 3">
    <name type="scientific">Brassica carinata</name>
    <name type="common">Ethiopian mustard</name>
    <name type="synonym">Abyssinian cabbage</name>
    <dbReference type="NCBI Taxonomy" id="52824"/>
    <lineage>
        <taxon>Eukaryota</taxon>
        <taxon>Viridiplantae</taxon>
        <taxon>Streptophyta</taxon>
        <taxon>Embryophyta</taxon>
        <taxon>Tracheophyta</taxon>
        <taxon>Spermatophyta</taxon>
        <taxon>Magnoliopsida</taxon>
        <taxon>eudicotyledons</taxon>
        <taxon>Gunneridae</taxon>
        <taxon>Pentapetalae</taxon>
        <taxon>rosids</taxon>
        <taxon>malvids</taxon>
        <taxon>Brassicales</taxon>
        <taxon>Brassicaceae</taxon>
        <taxon>Brassiceae</taxon>
        <taxon>Brassica</taxon>
    </lineage>
</organism>
<protein>
    <submittedName>
        <fullName evidence="2">Uncharacterized protein</fullName>
    </submittedName>
</protein>
<proteinExistence type="predicted"/>